<proteinExistence type="predicted"/>
<feature type="compositionally biased region" description="Low complexity" evidence="1">
    <location>
        <begin position="88"/>
        <end position="107"/>
    </location>
</feature>
<accession>A0A388LWJ3</accession>
<feature type="compositionally biased region" description="Basic and acidic residues" evidence="1">
    <location>
        <begin position="260"/>
        <end position="269"/>
    </location>
</feature>
<name>A0A388LWJ3_CHABU</name>
<protein>
    <recommendedName>
        <fullName evidence="4">Reverse transcriptase domain-containing protein</fullName>
    </recommendedName>
</protein>
<evidence type="ECO:0000313" key="3">
    <source>
        <dbReference type="Proteomes" id="UP000265515"/>
    </source>
</evidence>
<reference evidence="2 3" key="1">
    <citation type="journal article" date="2018" name="Cell">
        <title>The Chara Genome: Secondary Complexity and Implications for Plant Terrestrialization.</title>
        <authorList>
            <person name="Nishiyama T."/>
            <person name="Sakayama H."/>
            <person name="Vries J.D."/>
            <person name="Buschmann H."/>
            <person name="Saint-Marcoux D."/>
            <person name="Ullrich K.K."/>
            <person name="Haas F.B."/>
            <person name="Vanderstraeten L."/>
            <person name="Becker D."/>
            <person name="Lang D."/>
            <person name="Vosolsobe S."/>
            <person name="Rombauts S."/>
            <person name="Wilhelmsson P.K.I."/>
            <person name="Janitza P."/>
            <person name="Kern R."/>
            <person name="Heyl A."/>
            <person name="Rumpler F."/>
            <person name="Villalobos L.I.A.C."/>
            <person name="Clay J.M."/>
            <person name="Skokan R."/>
            <person name="Toyoda A."/>
            <person name="Suzuki Y."/>
            <person name="Kagoshima H."/>
            <person name="Schijlen E."/>
            <person name="Tajeshwar N."/>
            <person name="Catarino B."/>
            <person name="Hetherington A.J."/>
            <person name="Saltykova A."/>
            <person name="Bonnot C."/>
            <person name="Breuninger H."/>
            <person name="Symeonidi A."/>
            <person name="Radhakrishnan G.V."/>
            <person name="Van Nieuwerburgh F."/>
            <person name="Deforce D."/>
            <person name="Chang C."/>
            <person name="Karol K.G."/>
            <person name="Hedrich R."/>
            <person name="Ulvskov P."/>
            <person name="Glockner G."/>
            <person name="Delwiche C.F."/>
            <person name="Petrasek J."/>
            <person name="Van de Peer Y."/>
            <person name="Friml J."/>
            <person name="Beilby M."/>
            <person name="Dolan L."/>
            <person name="Kohara Y."/>
            <person name="Sugano S."/>
            <person name="Fujiyama A."/>
            <person name="Delaux P.-M."/>
            <person name="Quint M."/>
            <person name="TheiBen G."/>
            <person name="Hagemann M."/>
            <person name="Harholt J."/>
            <person name="Dunand C."/>
            <person name="Zachgo S."/>
            <person name="Langdale J."/>
            <person name="Maumus F."/>
            <person name="Straeten D.V.D."/>
            <person name="Gould S.B."/>
            <person name="Rensing S.A."/>
        </authorList>
    </citation>
    <scope>NUCLEOTIDE SEQUENCE [LARGE SCALE GENOMIC DNA]</scope>
    <source>
        <strain evidence="2 3">S276</strain>
    </source>
</reference>
<dbReference type="PANTHER" id="PTHR21301">
    <property type="entry name" value="REVERSE TRANSCRIPTASE"/>
    <property type="match status" value="1"/>
</dbReference>
<dbReference type="EMBL" id="BFEA01000575">
    <property type="protein sequence ID" value="GBG86700.1"/>
    <property type="molecule type" value="Genomic_DNA"/>
</dbReference>
<gene>
    <name evidence="2" type="ORF">CBR_g41763</name>
</gene>
<feature type="region of interest" description="Disordered" evidence="1">
    <location>
        <begin position="1"/>
        <end position="27"/>
    </location>
</feature>
<evidence type="ECO:0000313" key="2">
    <source>
        <dbReference type="EMBL" id="GBG86700.1"/>
    </source>
</evidence>
<feature type="region of interest" description="Disordered" evidence="1">
    <location>
        <begin position="43"/>
        <end position="159"/>
    </location>
</feature>
<dbReference type="Gramene" id="GBG86700">
    <property type="protein sequence ID" value="GBG86700"/>
    <property type="gene ID" value="CBR_g41763"/>
</dbReference>
<dbReference type="PANTHER" id="PTHR21301:SF10">
    <property type="entry name" value="REVERSE TRANSCRIPTASE DOMAIN-CONTAINING PROTEIN"/>
    <property type="match status" value="1"/>
</dbReference>
<dbReference type="InterPro" id="IPR043502">
    <property type="entry name" value="DNA/RNA_pol_sf"/>
</dbReference>
<evidence type="ECO:0008006" key="4">
    <source>
        <dbReference type="Google" id="ProtNLM"/>
    </source>
</evidence>
<feature type="compositionally biased region" description="Basic and acidic residues" evidence="1">
    <location>
        <begin position="43"/>
        <end position="60"/>
    </location>
</feature>
<dbReference type="SUPFAM" id="SSF56672">
    <property type="entry name" value="DNA/RNA polymerases"/>
    <property type="match status" value="1"/>
</dbReference>
<comment type="caution">
    <text evidence="2">The sequence shown here is derived from an EMBL/GenBank/DDBJ whole genome shotgun (WGS) entry which is preliminary data.</text>
</comment>
<feature type="region of interest" description="Disordered" evidence="1">
    <location>
        <begin position="260"/>
        <end position="295"/>
    </location>
</feature>
<feature type="compositionally biased region" description="Basic residues" evidence="1">
    <location>
        <begin position="61"/>
        <end position="82"/>
    </location>
</feature>
<feature type="compositionally biased region" description="Low complexity" evidence="1">
    <location>
        <begin position="137"/>
        <end position="149"/>
    </location>
</feature>
<evidence type="ECO:0000256" key="1">
    <source>
        <dbReference type="SAM" id="MobiDB-lite"/>
    </source>
</evidence>
<feature type="compositionally biased region" description="Basic residues" evidence="1">
    <location>
        <begin position="117"/>
        <end position="133"/>
    </location>
</feature>
<dbReference type="AlphaFoldDB" id="A0A388LWJ3"/>
<sequence length="843" mass="94892">MKEKRRIEEEKKAKEEDELRRNQDFARKAEEFKLQLRVELMEEWRRSNAKAEKAVNEEKKIRKTTQKAWSTRRNRKGKKTKRRGGESSGDTDTDSSSSTESVTSDTTLSRDSEMKITKGRPRGRNSKKRRARDKGKNNTGKNGTTNGTTLVRTHERGECSRPRLTETIKVMNAQEARGDDETEPRTPLTGGYKGLSAGCSQKGLIEYCISAHKIYSAKKADSLRKICEKKGLKYTKKPEVVEMLARHQVELAYDGFEEVQEKTPTDAKAKTKASGSPRREFTKDRIVSEKQTPKQNSLHLPKEVVHVLTRFSKLDVPRFVKNSKNVTRSARACSDRTIGEAVREATKHLAQGAAISVSPDKVFTRGPVQATAWTDDEVRIWNARFQGLVLAPIDRNQGDTAVMCPILYRRGFGKTFAWNNNYETVGDLKSEPGLLKEQKADFIKTGLQKVGGWKADGRLGTAYVIPKHKDLTRWRPIAPAPADLAGLAQRRIAKALHCLLKRLPAHCTFYLNSIAELAERLQATSQRLRTAGCDQAMGRCYDIKEMFSRIPHGAVVQAMQQLLRRYEDDDCKQVRVSFRGKLCVISNNKKQMEGYVGISLKTIMDGVNYDLRHTVVKCGTTLVRQVFGIPMGKATSPILASITCAMVELRFIREIGADRRLVGGWRIMDDITIIAGTNDNTRNGEYLDNLFQAFKGIYDRHLEVIRKDECGLTWDFVGGTMMICGEPLQLHYTPSTKNTGALYENGTLVFQTMQDYDSYSPKSVKKAVLTAMIKRLWDHATSKQLVLGAIGYAVCEADLRGYPPEVSLGALADLAKAVPNQALQRLYEAIAYSARTRRTPSYR</sequence>
<feature type="compositionally biased region" description="Basic and acidic residues" evidence="1">
    <location>
        <begin position="277"/>
        <end position="292"/>
    </location>
</feature>
<dbReference type="Proteomes" id="UP000265515">
    <property type="component" value="Unassembled WGS sequence"/>
</dbReference>
<organism evidence="2 3">
    <name type="scientific">Chara braunii</name>
    <name type="common">Braun's stonewort</name>
    <dbReference type="NCBI Taxonomy" id="69332"/>
    <lineage>
        <taxon>Eukaryota</taxon>
        <taxon>Viridiplantae</taxon>
        <taxon>Streptophyta</taxon>
        <taxon>Charophyceae</taxon>
        <taxon>Charales</taxon>
        <taxon>Characeae</taxon>
        <taxon>Chara</taxon>
    </lineage>
</organism>
<keyword evidence="3" id="KW-1185">Reference proteome</keyword>